<keyword evidence="1" id="KW-0963">Cytoplasm</keyword>
<keyword evidence="2" id="KW-0690">Ribosome biogenesis</keyword>
<dbReference type="InterPro" id="IPR028998">
    <property type="entry name" value="RimP_C"/>
</dbReference>
<evidence type="ECO:0000256" key="1">
    <source>
        <dbReference type="ARBA" id="ARBA00022490"/>
    </source>
</evidence>
<sequence>MAASVEKIRKGIEPVVHAAGADLEELGIQQAGRREIVRVVVDRDGGIDLNLVSEISREISALLDAEPLNSEFDGTFVLEVTSPGVDRPLSELKHWQRSVDRLVEAELKDGTLFVGRILSVTADSAVFEVTEKKTQIQRTVALGDLVRGKVQIEFNRVQVPDEEVVTDGH</sequence>
<dbReference type="NCBIfam" id="NF000930">
    <property type="entry name" value="PRK00092.2-2"/>
    <property type="match status" value="1"/>
</dbReference>
<evidence type="ECO:0000259" key="3">
    <source>
        <dbReference type="Pfam" id="PF02576"/>
    </source>
</evidence>
<name>A0A6J7FBQ5_9ZZZZ</name>
<gene>
    <name evidence="5" type="ORF">UFOPK3495_00363</name>
</gene>
<dbReference type="InterPro" id="IPR003728">
    <property type="entry name" value="Ribosome_maturation_RimP"/>
</dbReference>
<dbReference type="GO" id="GO:0005829">
    <property type="term" value="C:cytosol"/>
    <property type="evidence" value="ECO:0007669"/>
    <property type="project" value="TreeGrafter"/>
</dbReference>
<dbReference type="GO" id="GO:0000028">
    <property type="term" value="P:ribosomal small subunit assembly"/>
    <property type="evidence" value="ECO:0007669"/>
    <property type="project" value="TreeGrafter"/>
</dbReference>
<organism evidence="5">
    <name type="scientific">freshwater metagenome</name>
    <dbReference type="NCBI Taxonomy" id="449393"/>
    <lineage>
        <taxon>unclassified sequences</taxon>
        <taxon>metagenomes</taxon>
        <taxon>ecological metagenomes</taxon>
    </lineage>
</organism>
<dbReference type="Pfam" id="PF17384">
    <property type="entry name" value="DUF150_C"/>
    <property type="match status" value="1"/>
</dbReference>
<evidence type="ECO:0000259" key="4">
    <source>
        <dbReference type="Pfam" id="PF17384"/>
    </source>
</evidence>
<proteinExistence type="inferred from homology"/>
<dbReference type="InterPro" id="IPR035956">
    <property type="entry name" value="RimP_N_sf"/>
</dbReference>
<protein>
    <submittedName>
        <fullName evidence="5">Unannotated protein</fullName>
    </submittedName>
</protein>
<dbReference type="PANTHER" id="PTHR33867:SF1">
    <property type="entry name" value="RIBOSOME MATURATION FACTOR RIMP"/>
    <property type="match status" value="1"/>
</dbReference>
<dbReference type="EMBL" id="CAFBMC010000011">
    <property type="protein sequence ID" value="CAB4890994.1"/>
    <property type="molecule type" value="Genomic_DNA"/>
</dbReference>
<dbReference type="Gene3D" id="3.30.300.70">
    <property type="entry name" value="RimP-like superfamily, N-terminal"/>
    <property type="match status" value="1"/>
</dbReference>
<accession>A0A6J7FBQ5</accession>
<dbReference type="HAMAP" id="MF_01077">
    <property type="entry name" value="RimP"/>
    <property type="match status" value="1"/>
</dbReference>
<evidence type="ECO:0000313" key="5">
    <source>
        <dbReference type="EMBL" id="CAB4890994.1"/>
    </source>
</evidence>
<reference evidence="5" key="1">
    <citation type="submission" date="2020-05" db="EMBL/GenBank/DDBJ databases">
        <authorList>
            <person name="Chiriac C."/>
            <person name="Salcher M."/>
            <person name="Ghai R."/>
            <person name="Kavagutti S V."/>
        </authorList>
    </citation>
    <scope>NUCLEOTIDE SEQUENCE</scope>
</reference>
<dbReference type="SUPFAM" id="SSF75420">
    <property type="entry name" value="YhbC-like, N-terminal domain"/>
    <property type="match status" value="1"/>
</dbReference>
<feature type="domain" description="Ribosome maturation factor RimP C-terminal" evidence="4">
    <location>
        <begin position="89"/>
        <end position="154"/>
    </location>
</feature>
<dbReference type="PANTHER" id="PTHR33867">
    <property type="entry name" value="RIBOSOME MATURATION FACTOR RIMP"/>
    <property type="match status" value="1"/>
</dbReference>
<dbReference type="AlphaFoldDB" id="A0A6J7FBQ5"/>
<evidence type="ECO:0000256" key="2">
    <source>
        <dbReference type="ARBA" id="ARBA00022517"/>
    </source>
</evidence>
<feature type="domain" description="Ribosome maturation factor RimP N-terminal" evidence="3">
    <location>
        <begin position="12"/>
        <end position="86"/>
    </location>
</feature>
<dbReference type="InterPro" id="IPR028989">
    <property type="entry name" value="RimP_N"/>
</dbReference>
<dbReference type="GO" id="GO:0006412">
    <property type="term" value="P:translation"/>
    <property type="evidence" value="ECO:0007669"/>
    <property type="project" value="TreeGrafter"/>
</dbReference>
<dbReference type="Pfam" id="PF02576">
    <property type="entry name" value="RimP_N"/>
    <property type="match status" value="1"/>
</dbReference>